<evidence type="ECO:0000313" key="3">
    <source>
        <dbReference type="EMBL" id="MDL2406240.1"/>
    </source>
</evidence>
<dbReference type="PROSITE" id="PS50110">
    <property type="entry name" value="RESPONSE_REGULATORY"/>
    <property type="match status" value="1"/>
</dbReference>
<name>A0ABT7KC91_9HYPH</name>
<dbReference type="InterPro" id="IPR001789">
    <property type="entry name" value="Sig_transdc_resp-reg_receiver"/>
</dbReference>
<dbReference type="Gene3D" id="3.40.50.2300">
    <property type="match status" value="1"/>
</dbReference>
<dbReference type="Proteomes" id="UP001172630">
    <property type="component" value="Unassembled WGS sequence"/>
</dbReference>
<dbReference type="EMBL" id="JARFYN010000011">
    <property type="protein sequence ID" value="MDL2406240.1"/>
    <property type="molecule type" value="Genomic_DNA"/>
</dbReference>
<sequence>MRLVSMENSTQQPVVLIVEDEYLLAYDLADALAQANISVLGPVGRVSEALFAISRADQLDCALLDISVAGEMIFPVADALSERGIPFAFTTGFEKSLVEERFRDVEVFSKPFNVFRVVDGIRKMAIRYRAETKRR</sequence>
<protein>
    <submittedName>
        <fullName evidence="3">Response regulator</fullName>
    </submittedName>
</protein>
<reference evidence="3" key="1">
    <citation type="submission" date="2023-06" db="EMBL/GenBank/DDBJ databases">
        <title>Phylogenetic Diversity of Rhizobium strains.</title>
        <authorList>
            <person name="Moura F.T."/>
            <person name="Helene L.C.F."/>
            <person name="Hungria M."/>
        </authorList>
    </citation>
    <scope>NUCLEOTIDE SEQUENCE</scope>
    <source>
        <strain evidence="3">CCGE524</strain>
    </source>
</reference>
<dbReference type="RefSeq" id="WP_285879312.1">
    <property type="nucleotide sequence ID" value="NZ_JARFYN010000011.1"/>
</dbReference>
<keyword evidence="1" id="KW-0597">Phosphoprotein</keyword>
<evidence type="ECO:0000256" key="1">
    <source>
        <dbReference type="PROSITE-ProRule" id="PRU00169"/>
    </source>
</evidence>
<dbReference type="SUPFAM" id="SSF52172">
    <property type="entry name" value="CheY-like"/>
    <property type="match status" value="1"/>
</dbReference>
<feature type="domain" description="Response regulatory" evidence="2">
    <location>
        <begin position="14"/>
        <end position="125"/>
    </location>
</feature>
<evidence type="ECO:0000259" key="2">
    <source>
        <dbReference type="PROSITE" id="PS50110"/>
    </source>
</evidence>
<dbReference type="InterPro" id="IPR011006">
    <property type="entry name" value="CheY-like_superfamily"/>
</dbReference>
<comment type="caution">
    <text evidence="3">The sequence shown here is derived from an EMBL/GenBank/DDBJ whole genome shotgun (WGS) entry which is preliminary data.</text>
</comment>
<organism evidence="3 4">
    <name type="scientific">Rhizobium calliandrae</name>
    <dbReference type="NCBI Taxonomy" id="1312182"/>
    <lineage>
        <taxon>Bacteria</taxon>
        <taxon>Pseudomonadati</taxon>
        <taxon>Pseudomonadota</taxon>
        <taxon>Alphaproteobacteria</taxon>
        <taxon>Hyphomicrobiales</taxon>
        <taxon>Rhizobiaceae</taxon>
        <taxon>Rhizobium/Agrobacterium group</taxon>
        <taxon>Rhizobium</taxon>
    </lineage>
</organism>
<gene>
    <name evidence="3" type="ORF">PY650_11330</name>
</gene>
<feature type="modified residue" description="4-aspartylphosphate" evidence="1">
    <location>
        <position position="65"/>
    </location>
</feature>
<accession>A0ABT7KC91</accession>
<evidence type="ECO:0000313" key="4">
    <source>
        <dbReference type="Proteomes" id="UP001172630"/>
    </source>
</evidence>
<proteinExistence type="predicted"/>
<keyword evidence="4" id="KW-1185">Reference proteome</keyword>